<accession>A0A9D3Q1L9</accession>
<sequence length="188" mass="19894">MSNCDTFQTQVASIMEIVAKSAVAEMSKLVNESSSAELPVEGSGSEDGNEARKMAAASMAQFASSMETLAKDAANKICELASEESAVLRLEMSESQSENGALKRKLELIERELKTSQGKGEGAAGHRESSGHSGLQSPDVVEHGPGSVFVQEETVENNLRNSDTEQGNEISEGEGTSEHSTDAQDRLG</sequence>
<comment type="caution">
    <text evidence="2">The sequence shown here is derived from an EMBL/GenBank/DDBJ whole genome shotgun (WGS) entry which is preliminary data.</text>
</comment>
<gene>
    <name evidence="2" type="ORF">MATL_G00117110</name>
</gene>
<proteinExistence type="predicted"/>
<dbReference type="AlphaFoldDB" id="A0A9D3Q1L9"/>
<evidence type="ECO:0000313" key="3">
    <source>
        <dbReference type="Proteomes" id="UP001046870"/>
    </source>
</evidence>
<reference evidence="2" key="1">
    <citation type="submission" date="2021-01" db="EMBL/GenBank/DDBJ databases">
        <authorList>
            <person name="Zahm M."/>
            <person name="Roques C."/>
            <person name="Cabau C."/>
            <person name="Klopp C."/>
            <person name="Donnadieu C."/>
            <person name="Jouanno E."/>
            <person name="Lampietro C."/>
            <person name="Louis A."/>
            <person name="Herpin A."/>
            <person name="Echchiki A."/>
            <person name="Berthelot C."/>
            <person name="Parey E."/>
            <person name="Roest-Crollius H."/>
            <person name="Braasch I."/>
            <person name="Postlethwait J."/>
            <person name="Bobe J."/>
            <person name="Montfort J."/>
            <person name="Bouchez O."/>
            <person name="Begum T."/>
            <person name="Mejri S."/>
            <person name="Adams A."/>
            <person name="Chen W.-J."/>
            <person name="Guiguen Y."/>
        </authorList>
    </citation>
    <scope>NUCLEOTIDE SEQUENCE</scope>
    <source>
        <strain evidence="2">YG-15Mar2019-1</strain>
        <tissue evidence="2">Brain</tissue>
    </source>
</reference>
<organism evidence="2 3">
    <name type="scientific">Megalops atlanticus</name>
    <name type="common">Tarpon</name>
    <name type="synonym">Clupea gigantea</name>
    <dbReference type="NCBI Taxonomy" id="7932"/>
    <lineage>
        <taxon>Eukaryota</taxon>
        <taxon>Metazoa</taxon>
        <taxon>Chordata</taxon>
        <taxon>Craniata</taxon>
        <taxon>Vertebrata</taxon>
        <taxon>Euteleostomi</taxon>
        <taxon>Actinopterygii</taxon>
        <taxon>Neopterygii</taxon>
        <taxon>Teleostei</taxon>
        <taxon>Elopiformes</taxon>
        <taxon>Megalopidae</taxon>
        <taxon>Megalops</taxon>
    </lineage>
</organism>
<dbReference type="EMBL" id="JAFDVH010000009">
    <property type="protein sequence ID" value="KAG7470738.1"/>
    <property type="molecule type" value="Genomic_DNA"/>
</dbReference>
<evidence type="ECO:0000313" key="2">
    <source>
        <dbReference type="EMBL" id="KAG7470738.1"/>
    </source>
</evidence>
<evidence type="ECO:0000256" key="1">
    <source>
        <dbReference type="SAM" id="MobiDB-lite"/>
    </source>
</evidence>
<feature type="region of interest" description="Disordered" evidence="1">
    <location>
        <begin position="112"/>
        <end position="188"/>
    </location>
</feature>
<feature type="compositionally biased region" description="Polar residues" evidence="1">
    <location>
        <begin position="156"/>
        <end position="169"/>
    </location>
</feature>
<feature type="compositionally biased region" description="Basic and acidic residues" evidence="1">
    <location>
        <begin position="176"/>
        <end position="188"/>
    </location>
</feature>
<feature type="region of interest" description="Disordered" evidence="1">
    <location>
        <begin position="30"/>
        <end position="53"/>
    </location>
</feature>
<name>A0A9D3Q1L9_MEGAT</name>
<protein>
    <submittedName>
        <fullName evidence="2">Uncharacterized protein</fullName>
    </submittedName>
</protein>
<dbReference type="Proteomes" id="UP001046870">
    <property type="component" value="Chromosome 9"/>
</dbReference>
<keyword evidence="3" id="KW-1185">Reference proteome</keyword>